<comment type="subcellular location">
    <subcellularLocation>
        <location evidence="1">Nucleus</location>
    </subcellularLocation>
</comment>
<keyword evidence="5" id="KW-0804">Transcription</keyword>
<evidence type="ECO:0000313" key="9">
    <source>
        <dbReference type="EMBL" id="KAI1611669.1"/>
    </source>
</evidence>
<evidence type="ECO:0000313" key="10">
    <source>
        <dbReference type="Proteomes" id="UP001203852"/>
    </source>
</evidence>
<keyword evidence="4" id="KW-0805">Transcription regulation</keyword>
<dbReference type="EMBL" id="MU404356">
    <property type="protein sequence ID" value="KAI1611669.1"/>
    <property type="molecule type" value="Genomic_DNA"/>
</dbReference>
<dbReference type="PANTHER" id="PTHR13581:SF5">
    <property type="entry name" value="MRG_MORF4L-BINDING PROTEIN"/>
    <property type="match status" value="1"/>
</dbReference>
<dbReference type="PANTHER" id="PTHR13581">
    <property type="entry name" value="MRG-BINDING PROTEIN"/>
    <property type="match status" value="1"/>
</dbReference>
<gene>
    <name evidence="9" type="ORF">EDD36DRAFT_295835</name>
</gene>
<comment type="function">
    <text evidence="7">Component of the NuA4 histone acetyltransferase complex which is involved in transcriptional activation of selected genes principally by acetylation of nucleosomal histone H4 and H2A. The NuA4 complex is also involved in DNA repair.</text>
</comment>
<proteinExistence type="inferred from homology"/>
<accession>A0AAN6DS28</accession>
<dbReference type="InterPro" id="IPR012423">
    <property type="entry name" value="Eaf7/MRGBP"/>
</dbReference>
<feature type="compositionally biased region" description="Basic residues" evidence="8">
    <location>
        <begin position="241"/>
        <end position="254"/>
    </location>
</feature>
<name>A0AAN6DS28_9EURO</name>
<protein>
    <submittedName>
        <fullName evidence="9">Chromatin modification-related protein EAF7-domain-containing protein</fullName>
    </submittedName>
</protein>
<feature type="compositionally biased region" description="Acidic residues" evidence="8">
    <location>
        <begin position="187"/>
        <end position="230"/>
    </location>
</feature>
<dbReference type="AlphaFoldDB" id="A0AAN6DS28"/>
<feature type="region of interest" description="Disordered" evidence="8">
    <location>
        <begin position="110"/>
        <end position="254"/>
    </location>
</feature>
<dbReference type="GO" id="GO:0006325">
    <property type="term" value="P:chromatin organization"/>
    <property type="evidence" value="ECO:0007669"/>
    <property type="project" value="UniProtKB-KW"/>
</dbReference>
<feature type="compositionally biased region" description="Basic and acidic residues" evidence="8">
    <location>
        <begin position="125"/>
        <end position="139"/>
    </location>
</feature>
<dbReference type="GO" id="GO:0006357">
    <property type="term" value="P:regulation of transcription by RNA polymerase II"/>
    <property type="evidence" value="ECO:0007669"/>
    <property type="project" value="TreeGrafter"/>
</dbReference>
<keyword evidence="3" id="KW-0156">Chromatin regulator</keyword>
<evidence type="ECO:0000256" key="3">
    <source>
        <dbReference type="ARBA" id="ARBA00022853"/>
    </source>
</evidence>
<evidence type="ECO:0000256" key="1">
    <source>
        <dbReference type="ARBA" id="ARBA00004123"/>
    </source>
</evidence>
<reference evidence="9" key="1">
    <citation type="journal article" date="2022" name="bioRxiv">
        <title>Deciphering the potential niche of two novel black yeast fungi from a biological soil crust based on their genomes, phenotypes, and melanin regulation.</title>
        <authorList>
            <consortium name="DOE Joint Genome Institute"/>
            <person name="Carr E.C."/>
            <person name="Barton Q."/>
            <person name="Grambo S."/>
            <person name="Sullivan M."/>
            <person name="Renfro C.M."/>
            <person name="Kuo A."/>
            <person name="Pangilinan J."/>
            <person name="Lipzen A."/>
            <person name="Keymanesh K."/>
            <person name="Savage E."/>
            <person name="Barry K."/>
            <person name="Grigoriev I.V."/>
            <person name="Riekhof W.R."/>
            <person name="Harris S.S."/>
        </authorList>
    </citation>
    <scope>NUCLEOTIDE SEQUENCE</scope>
    <source>
        <strain evidence="9">JF 03-4F</strain>
    </source>
</reference>
<keyword evidence="10" id="KW-1185">Reference proteome</keyword>
<evidence type="ECO:0000256" key="4">
    <source>
        <dbReference type="ARBA" id="ARBA00023015"/>
    </source>
</evidence>
<keyword evidence="6" id="KW-0539">Nucleus</keyword>
<dbReference type="GO" id="GO:0005634">
    <property type="term" value="C:nucleus"/>
    <property type="evidence" value="ECO:0007669"/>
    <property type="project" value="UniProtKB-SubCell"/>
</dbReference>
<evidence type="ECO:0000256" key="5">
    <source>
        <dbReference type="ARBA" id="ARBA00023163"/>
    </source>
</evidence>
<sequence>MATTTEVDESKTDLSQWTDDQESALLQAIVRWKPVGLHKHFRMIAIRDHLLAQGIIGPDDPHTTSTGIWKKLDSLYDLAKLDEREDSIIDAGDDTFRDFELPREDFEELMWQKRLAPDGTQSPDWSRRESTVADTDEPRSSPVPGSVKPSRPGRVSRRSGRVSQLQNEVETESKGSRRTSKANSVAEVDEDQVMEDAGEEDHDDAADEHENRETEEEEESDEQPEEEEEEEKKTPSARGGRGGRRGRGRRGRRK</sequence>
<evidence type="ECO:0000256" key="8">
    <source>
        <dbReference type="SAM" id="MobiDB-lite"/>
    </source>
</evidence>
<comment type="caution">
    <text evidence="9">The sequence shown here is derived from an EMBL/GenBank/DDBJ whole genome shotgun (WGS) entry which is preliminary data.</text>
</comment>
<organism evidence="9 10">
    <name type="scientific">Exophiala viscosa</name>
    <dbReference type="NCBI Taxonomy" id="2486360"/>
    <lineage>
        <taxon>Eukaryota</taxon>
        <taxon>Fungi</taxon>
        <taxon>Dikarya</taxon>
        <taxon>Ascomycota</taxon>
        <taxon>Pezizomycotina</taxon>
        <taxon>Eurotiomycetes</taxon>
        <taxon>Chaetothyriomycetidae</taxon>
        <taxon>Chaetothyriales</taxon>
        <taxon>Herpotrichiellaceae</taxon>
        <taxon>Exophiala</taxon>
    </lineage>
</organism>
<evidence type="ECO:0000256" key="7">
    <source>
        <dbReference type="ARBA" id="ARBA00025178"/>
    </source>
</evidence>
<dbReference type="Pfam" id="PF07904">
    <property type="entry name" value="Eaf7"/>
    <property type="match status" value="1"/>
</dbReference>
<evidence type="ECO:0000256" key="2">
    <source>
        <dbReference type="ARBA" id="ARBA00007117"/>
    </source>
</evidence>
<dbReference type="Proteomes" id="UP001203852">
    <property type="component" value="Unassembled WGS sequence"/>
</dbReference>
<evidence type="ECO:0000256" key="6">
    <source>
        <dbReference type="ARBA" id="ARBA00023242"/>
    </source>
</evidence>
<dbReference type="GO" id="GO:0035267">
    <property type="term" value="C:NuA4 histone acetyltransferase complex"/>
    <property type="evidence" value="ECO:0007669"/>
    <property type="project" value="TreeGrafter"/>
</dbReference>
<comment type="similarity">
    <text evidence="2">Belongs to the EAF7 family.</text>
</comment>